<reference evidence="3 4" key="1">
    <citation type="submission" date="2017-07" db="EMBL/GenBank/DDBJ databases">
        <title>Draft whole genome sequences of clinical Proprionibacteriaceae strains.</title>
        <authorList>
            <person name="Bernier A.-M."/>
            <person name="Bernard K."/>
            <person name="Domingo M.-C."/>
        </authorList>
    </citation>
    <scope>NUCLEOTIDE SEQUENCE [LARGE SCALE GENOMIC DNA]</scope>
    <source>
        <strain evidence="3 4">NML 130396</strain>
    </source>
</reference>
<sequence length="268" mass="29738">MTEPTTSEHVDPDDEYLPSRTIAHSGRYYEQWVLTSASARRNYPPRVEPYDDGADEVMHVFEPNRSRATVIFIHGGYWEELAKEDFSYLAPELLKDKCRVVIPDYSLVPTVRLPQIVEQLQRCVATVARRYAEPLVVAGHSAGGHLAAMLHSTDWSEVGDEAPEIVAGIGLSGLYDLDPLRETSLQQNLALTDEEVADLSPVRRAPTTSAPFLTVVGELETDAFHGQSRALADAWGEVVLGPNSRPGHNHFTVCDELPRHVAEVLNRC</sequence>
<dbReference type="Gene3D" id="3.40.50.1820">
    <property type="entry name" value="alpha/beta hydrolase"/>
    <property type="match status" value="1"/>
</dbReference>
<gene>
    <name evidence="3" type="ORF">CGZ93_00775</name>
</gene>
<comment type="caution">
    <text evidence="3">The sequence shown here is derived from an EMBL/GenBank/DDBJ whole genome shotgun (WGS) entry which is preliminary data.</text>
</comment>
<dbReference type="AlphaFoldDB" id="A0A255HDI0"/>
<dbReference type="InterPro" id="IPR049492">
    <property type="entry name" value="BD-FAE-like_dom"/>
</dbReference>
<evidence type="ECO:0000259" key="2">
    <source>
        <dbReference type="Pfam" id="PF20434"/>
    </source>
</evidence>
<dbReference type="GO" id="GO:0016787">
    <property type="term" value="F:hydrolase activity"/>
    <property type="evidence" value="ECO:0007669"/>
    <property type="project" value="UniProtKB-KW"/>
</dbReference>
<dbReference type="Proteomes" id="UP000216311">
    <property type="component" value="Unassembled WGS sequence"/>
</dbReference>
<evidence type="ECO:0000313" key="4">
    <source>
        <dbReference type="Proteomes" id="UP000216311"/>
    </source>
</evidence>
<dbReference type="EMBL" id="NMVQ01000001">
    <property type="protein sequence ID" value="OYO25033.1"/>
    <property type="molecule type" value="Genomic_DNA"/>
</dbReference>
<evidence type="ECO:0000313" key="3">
    <source>
        <dbReference type="EMBL" id="OYO25033.1"/>
    </source>
</evidence>
<proteinExistence type="predicted"/>
<keyword evidence="1 3" id="KW-0378">Hydrolase</keyword>
<dbReference type="PANTHER" id="PTHR48081">
    <property type="entry name" value="AB HYDROLASE SUPERFAMILY PROTEIN C4A8.06C"/>
    <property type="match status" value="1"/>
</dbReference>
<dbReference type="Pfam" id="PF20434">
    <property type="entry name" value="BD-FAE"/>
    <property type="match status" value="1"/>
</dbReference>
<evidence type="ECO:0000256" key="1">
    <source>
        <dbReference type="ARBA" id="ARBA00022801"/>
    </source>
</evidence>
<accession>A0A255HDI0</accession>
<dbReference type="InterPro" id="IPR029058">
    <property type="entry name" value="AB_hydrolase_fold"/>
</dbReference>
<dbReference type="SUPFAM" id="SSF53474">
    <property type="entry name" value="alpha/beta-Hydrolases"/>
    <property type="match status" value="1"/>
</dbReference>
<dbReference type="InterPro" id="IPR050300">
    <property type="entry name" value="GDXG_lipolytic_enzyme"/>
</dbReference>
<dbReference type="OrthoDB" id="63034at2"/>
<feature type="domain" description="BD-FAE-like" evidence="2">
    <location>
        <begin position="66"/>
        <end position="231"/>
    </location>
</feature>
<protein>
    <submittedName>
        <fullName evidence="3">Alpha/beta hydrolase</fullName>
    </submittedName>
</protein>
<dbReference type="RefSeq" id="WP_094362240.1">
    <property type="nucleotide sequence ID" value="NZ_NMVQ01000001.1"/>
</dbReference>
<keyword evidence="4" id="KW-1185">Reference proteome</keyword>
<name>A0A255HDI0_9ACTN</name>
<organism evidence="3 4">
    <name type="scientific">Enemella dayhoffiae</name>
    <dbReference type="NCBI Taxonomy" id="2016507"/>
    <lineage>
        <taxon>Bacteria</taxon>
        <taxon>Bacillati</taxon>
        <taxon>Actinomycetota</taxon>
        <taxon>Actinomycetes</taxon>
        <taxon>Propionibacteriales</taxon>
        <taxon>Propionibacteriaceae</taxon>
        <taxon>Enemella</taxon>
    </lineage>
</organism>
<dbReference type="PANTHER" id="PTHR48081:SF33">
    <property type="entry name" value="KYNURENINE FORMAMIDASE"/>
    <property type="match status" value="1"/>
</dbReference>